<dbReference type="GO" id="GO:0004497">
    <property type="term" value="F:monooxygenase activity"/>
    <property type="evidence" value="ECO:0007669"/>
    <property type="project" value="UniProtKB-KW"/>
</dbReference>
<name>A0A9W9TDP0_9EURO</name>
<keyword evidence="7" id="KW-0503">Monooxygenase</keyword>
<evidence type="ECO:0000313" key="10">
    <source>
        <dbReference type="EMBL" id="KAJ5219032.1"/>
    </source>
</evidence>
<keyword evidence="11" id="KW-1185">Reference proteome</keyword>
<keyword evidence="6 8" id="KW-0408">Iron</keyword>
<accession>A0A9W9TDP0</accession>
<keyword evidence="4 8" id="KW-0479">Metal-binding</keyword>
<keyword evidence="3 8" id="KW-0349">Heme</keyword>
<dbReference type="GO" id="GO:0043386">
    <property type="term" value="P:mycotoxin biosynthetic process"/>
    <property type="evidence" value="ECO:0007669"/>
    <property type="project" value="UniProtKB-ARBA"/>
</dbReference>
<comment type="caution">
    <text evidence="10">The sequence shown here is derived from an EMBL/GenBank/DDBJ whole genome shotgun (WGS) entry which is preliminary data.</text>
</comment>
<dbReference type="SUPFAM" id="SSF48264">
    <property type="entry name" value="Cytochrome P450"/>
    <property type="match status" value="1"/>
</dbReference>
<dbReference type="CDD" id="cd11065">
    <property type="entry name" value="CYP64-like"/>
    <property type="match status" value="1"/>
</dbReference>
<dbReference type="PRINTS" id="PR00463">
    <property type="entry name" value="EP450I"/>
</dbReference>
<evidence type="ECO:0000256" key="8">
    <source>
        <dbReference type="PIRSR" id="PIRSR602401-1"/>
    </source>
</evidence>
<gene>
    <name evidence="10" type="ORF">N7498_001131</name>
</gene>
<evidence type="ECO:0008006" key="12">
    <source>
        <dbReference type="Google" id="ProtNLM"/>
    </source>
</evidence>
<dbReference type="InterPro" id="IPR036396">
    <property type="entry name" value="Cyt_P450_sf"/>
</dbReference>
<dbReference type="AlphaFoldDB" id="A0A9W9TDP0"/>
<keyword evidence="5" id="KW-0560">Oxidoreductase</keyword>
<protein>
    <recommendedName>
        <fullName evidence="12">Cytochrome P450</fullName>
    </recommendedName>
</protein>
<evidence type="ECO:0000256" key="5">
    <source>
        <dbReference type="ARBA" id="ARBA00023002"/>
    </source>
</evidence>
<evidence type="ECO:0000256" key="7">
    <source>
        <dbReference type="ARBA" id="ARBA00023033"/>
    </source>
</evidence>
<sequence>MAVNFVDIMTVPYFLSLDNLKVPAILAAFVCLLAWILWPSGRLPPGPKPLPIIGNIHQLKGQNAVHQFQAWHKLYGPIISVQLGPKTVISIGSHRVARDLLTQRSQIYSSRPRFPILDECMFRGLSTVLLPYGRRWRLHQRLQWHFLKAAVAPTYRPAQDVESKQLLHDLLSTNEFKPLFLRLPYSLNSTLAYSTRIEANNGNTIKVMASASKEVEAIANSPGGSLVEMIPALNSLPSWLTPWKKQGARAFHRINALYERNRAAGEASPSWNWIKGAIGAKEAQGIPHEELTHIIGFIFEVGGEVVSGVLQVFVLAAVTFPKAMEKAKQELERVVGLGRLPDFDDLPHLPYTCAVVTETLRWRTIAPLGFPHMNCEEDEYEGYRIPKGTTILPNHWAMDMDEEVFDCPGEFRPERWLENPDLPLAAYGFGRRSCAGRHIGQDTVRIVVARLLWAFDITPLEEVDPFNMVPGLLSPPKHFSVQFKIHTREQQEIIEREWAGVEKNPHVFMRTFGPNSI</sequence>
<dbReference type="PANTHER" id="PTHR46300:SF1">
    <property type="entry name" value="P450, PUTATIVE (EUROFUNG)-RELATED"/>
    <property type="match status" value="1"/>
</dbReference>
<dbReference type="RefSeq" id="XP_058313605.1">
    <property type="nucleotide sequence ID" value="XM_058448194.1"/>
</dbReference>
<evidence type="ECO:0000313" key="11">
    <source>
        <dbReference type="Proteomes" id="UP001150904"/>
    </source>
</evidence>
<evidence type="ECO:0000256" key="4">
    <source>
        <dbReference type="ARBA" id="ARBA00022723"/>
    </source>
</evidence>
<dbReference type="GeneID" id="83175494"/>
<evidence type="ECO:0000256" key="6">
    <source>
        <dbReference type="ARBA" id="ARBA00023004"/>
    </source>
</evidence>
<dbReference type="OrthoDB" id="1470350at2759"/>
<dbReference type="GO" id="GO:0016705">
    <property type="term" value="F:oxidoreductase activity, acting on paired donors, with incorporation or reduction of molecular oxygen"/>
    <property type="evidence" value="ECO:0007669"/>
    <property type="project" value="InterPro"/>
</dbReference>
<dbReference type="Pfam" id="PF00067">
    <property type="entry name" value="p450"/>
    <property type="match status" value="1"/>
</dbReference>
<dbReference type="PANTHER" id="PTHR46300">
    <property type="entry name" value="P450, PUTATIVE (EUROFUNG)-RELATED-RELATED"/>
    <property type="match status" value="1"/>
</dbReference>
<dbReference type="Gene3D" id="1.10.630.10">
    <property type="entry name" value="Cytochrome P450"/>
    <property type="match status" value="1"/>
</dbReference>
<keyword evidence="9" id="KW-1133">Transmembrane helix</keyword>
<dbReference type="InterPro" id="IPR002401">
    <property type="entry name" value="Cyt_P450_E_grp-I"/>
</dbReference>
<feature type="binding site" description="axial binding residue" evidence="8">
    <location>
        <position position="434"/>
    </location>
    <ligand>
        <name>heme</name>
        <dbReference type="ChEBI" id="CHEBI:30413"/>
    </ligand>
    <ligandPart>
        <name>Fe</name>
        <dbReference type="ChEBI" id="CHEBI:18248"/>
    </ligandPart>
</feature>
<feature type="transmembrane region" description="Helical" evidence="9">
    <location>
        <begin position="20"/>
        <end position="38"/>
    </location>
</feature>
<dbReference type="GO" id="GO:0005506">
    <property type="term" value="F:iron ion binding"/>
    <property type="evidence" value="ECO:0007669"/>
    <property type="project" value="InterPro"/>
</dbReference>
<comment type="similarity">
    <text evidence="2">Belongs to the cytochrome P450 family.</text>
</comment>
<dbReference type="Proteomes" id="UP001150904">
    <property type="component" value="Unassembled WGS sequence"/>
</dbReference>
<reference evidence="10" key="2">
    <citation type="journal article" date="2023" name="IMA Fungus">
        <title>Comparative genomic study of the Penicillium genus elucidates a diverse pangenome and 15 lateral gene transfer events.</title>
        <authorList>
            <person name="Petersen C."/>
            <person name="Sorensen T."/>
            <person name="Nielsen M.R."/>
            <person name="Sondergaard T.E."/>
            <person name="Sorensen J.L."/>
            <person name="Fitzpatrick D.A."/>
            <person name="Frisvad J.C."/>
            <person name="Nielsen K.L."/>
        </authorList>
    </citation>
    <scope>NUCLEOTIDE SEQUENCE</scope>
    <source>
        <strain evidence="10">IBT 15544</strain>
    </source>
</reference>
<dbReference type="InterPro" id="IPR001128">
    <property type="entry name" value="Cyt_P450"/>
</dbReference>
<evidence type="ECO:0000256" key="1">
    <source>
        <dbReference type="ARBA" id="ARBA00001971"/>
    </source>
</evidence>
<evidence type="ECO:0000256" key="3">
    <source>
        <dbReference type="ARBA" id="ARBA00022617"/>
    </source>
</evidence>
<dbReference type="InterPro" id="IPR050364">
    <property type="entry name" value="Cytochrome_P450_fung"/>
</dbReference>
<evidence type="ECO:0000256" key="9">
    <source>
        <dbReference type="SAM" id="Phobius"/>
    </source>
</evidence>
<keyword evidence="9" id="KW-0472">Membrane</keyword>
<dbReference type="GO" id="GO:0020037">
    <property type="term" value="F:heme binding"/>
    <property type="evidence" value="ECO:0007669"/>
    <property type="project" value="InterPro"/>
</dbReference>
<reference evidence="10" key="1">
    <citation type="submission" date="2022-12" db="EMBL/GenBank/DDBJ databases">
        <authorList>
            <person name="Petersen C."/>
        </authorList>
    </citation>
    <scope>NUCLEOTIDE SEQUENCE</scope>
    <source>
        <strain evidence="10">IBT 15544</strain>
    </source>
</reference>
<organism evidence="10 11">
    <name type="scientific">Penicillium cinerascens</name>
    <dbReference type="NCBI Taxonomy" id="70096"/>
    <lineage>
        <taxon>Eukaryota</taxon>
        <taxon>Fungi</taxon>
        <taxon>Dikarya</taxon>
        <taxon>Ascomycota</taxon>
        <taxon>Pezizomycotina</taxon>
        <taxon>Eurotiomycetes</taxon>
        <taxon>Eurotiomycetidae</taxon>
        <taxon>Eurotiales</taxon>
        <taxon>Aspergillaceae</taxon>
        <taxon>Penicillium</taxon>
    </lineage>
</organism>
<dbReference type="EMBL" id="JAPQKR010000004">
    <property type="protein sequence ID" value="KAJ5219032.1"/>
    <property type="molecule type" value="Genomic_DNA"/>
</dbReference>
<keyword evidence="9" id="KW-0812">Transmembrane</keyword>
<evidence type="ECO:0000256" key="2">
    <source>
        <dbReference type="ARBA" id="ARBA00010617"/>
    </source>
</evidence>
<proteinExistence type="inferred from homology"/>
<comment type="cofactor">
    <cofactor evidence="1 8">
        <name>heme</name>
        <dbReference type="ChEBI" id="CHEBI:30413"/>
    </cofactor>
</comment>